<dbReference type="CDD" id="cd00383">
    <property type="entry name" value="trans_reg_C"/>
    <property type="match status" value="1"/>
</dbReference>
<dbReference type="KEGG" id="vzi:G5S32_20260"/>
<keyword evidence="2" id="KW-0902">Two-component regulatory system</keyword>
<evidence type="ECO:0000259" key="8">
    <source>
        <dbReference type="PROSITE" id="PS50110"/>
    </source>
</evidence>
<proteinExistence type="predicted"/>
<dbReference type="RefSeq" id="WP_165313944.1">
    <property type="nucleotide sequence ID" value="NZ_CP049332.1"/>
</dbReference>
<evidence type="ECO:0000256" key="3">
    <source>
        <dbReference type="ARBA" id="ARBA00023015"/>
    </source>
</evidence>
<dbReference type="InterPro" id="IPR036388">
    <property type="entry name" value="WH-like_DNA-bd_sf"/>
</dbReference>
<feature type="modified residue" description="4-aspartylphosphate" evidence="6">
    <location>
        <position position="51"/>
    </location>
</feature>
<dbReference type="Gene3D" id="6.10.250.690">
    <property type="match status" value="1"/>
</dbReference>
<dbReference type="FunFam" id="3.40.50.2300:FF:000002">
    <property type="entry name" value="DNA-binding response regulator PhoP"/>
    <property type="match status" value="1"/>
</dbReference>
<dbReference type="SMART" id="SM00862">
    <property type="entry name" value="Trans_reg_C"/>
    <property type="match status" value="1"/>
</dbReference>
<protein>
    <submittedName>
        <fullName evidence="10">Response regulator transcription factor</fullName>
    </submittedName>
</protein>
<evidence type="ECO:0000313" key="11">
    <source>
        <dbReference type="Proteomes" id="UP000503003"/>
    </source>
</evidence>
<dbReference type="PANTHER" id="PTHR48111:SF67">
    <property type="entry name" value="TRANSCRIPTIONAL REGULATORY PROTEIN TCTD"/>
    <property type="match status" value="1"/>
</dbReference>
<evidence type="ECO:0000256" key="2">
    <source>
        <dbReference type="ARBA" id="ARBA00023012"/>
    </source>
</evidence>
<keyword evidence="5" id="KW-0804">Transcription</keyword>
<dbReference type="PROSITE" id="PS50110">
    <property type="entry name" value="RESPONSE_REGULATORY"/>
    <property type="match status" value="1"/>
</dbReference>
<dbReference type="GO" id="GO:0000156">
    <property type="term" value="F:phosphorelay response regulator activity"/>
    <property type="evidence" value="ECO:0007669"/>
    <property type="project" value="TreeGrafter"/>
</dbReference>
<name>A0A6G7CQC5_9VIBR</name>
<dbReference type="GO" id="GO:0032993">
    <property type="term" value="C:protein-DNA complex"/>
    <property type="evidence" value="ECO:0007669"/>
    <property type="project" value="TreeGrafter"/>
</dbReference>
<dbReference type="GO" id="GO:0000976">
    <property type="term" value="F:transcription cis-regulatory region binding"/>
    <property type="evidence" value="ECO:0007669"/>
    <property type="project" value="TreeGrafter"/>
</dbReference>
<feature type="DNA-binding region" description="OmpR/PhoB-type" evidence="7">
    <location>
        <begin position="124"/>
        <end position="220"/>
    </location>
</feature>
<keyword evidence="4 7" id="KW-0238">DNA-binding</keyword>
<feature type="domain" description="OmpR/PhoB-type" evidence="9">
    <location>
        <begin position="124"/>
        <end position="220"/>
    </location>
</feature>
<evidence type="ECO:0000259" key="9">
    <source>
        <dbReference type="PROSITE" id="PS51755"/>
    </source>
</evidence>
<sequence>MRILVIEDDSVLSEAITYRVKRLGHAVDLATTGSSAETMLQQQPYDLILLDLNLPDANGATILNHLRQQKVNTPVLVVTARDQVDDRIQLLDLGADDYITKPFDFGELEARIRALLRRSQGQAQDVLEFGNVCFDHKKCVIRIDDQEFELKQREFRLLEIFMGHPTQVLSKEVLMDHLYSFDENPSPNVIEIYVARLRKLLSHSNIQIRTIRGLGYLLEKQVLEKQLLERQDG</sequence>
<dbReference type="GO" id="GO:0005829">
    <property type="term" value="C:cytosol"/>
    <property type="evidence" value="ECO:0007669"/>
    <property type="project" value="TreeGrafter"/>
</dbReference>
<keyword evidence="11" id="KW-1185">Reference proteome</keyword>
<evidence type="ECO:0000256" key="7">
    <source>
        <dbReference type="PROSITE-ProRule" id="PRU01091"/>
    </source>
</evidence>
<dbReference type="InterPro" id="IPR011006">
    <property type="entry name" value="CheY-like_superfamily"/>
</dbReference>
<dbReference type="SMART" id="SM00448">
    <property type="entry name" value="REC"/>
    <property type="match status" value="1"/>
</dbReference>
<dbReference type="Proteomes" id="UP000503003">
    <property type="component" value="Chromosome 2"/>
</dbReference>
<evidence type="ECO:0000256" key="1">
    <source>
        <dbReference type="ARBA" id="ARBA00022553"/>
    </source>
</evidence>
<dbReference type="PANTHER" id="PTHR48111">
    <property type="entry name" value="REGULATOR OF RPOS"/>
    <property type="match status" value="1"/>
</dbReference>
<reference evidence="10 11" key="1">
    <citation type="submission" date="2020-02" db="EMBL/GenBank/DDBJ databases">
        <title>A complete genome of a marine bacterium Vibrio sp. ZWAL4003 isolated from the mangrove sediment with the ability to degrade polysaccharides.</title>
        <authorList>
            <person name="Wu J."/>
            <person name="Qu W."/>
            <person name="Zeng R."/>
        </authorList>
    </citation>
    <scope>NUCLEOTIDE SEQUENCE [LARGE SCALE GENOMIC DNA]</scope>
    <source>
        <strain evidence="10 11">ZWAL4003</strain>
    </source>
</reference>
<dbReference type="InterPro" id="IPR001867">
    <property type="entry name" value="OmpR/PhoB-type_DNA-bd"/>
</dbReference>
<dbReference type="Gene3D" id="1.10.10.10">
    <property type="entry name" value="Winged helix-like DNA-binding domain superfamily/Winged helix DNA-binding domain"/>
    <property type="match status" value="1"/>
</dbReference>
<dbReference type="PROSITE" id="PS51755">
    <property type="entry name" value="OMPR_PHOB"/>
    <property type="match status" value="1"/>
</dbReference>
<keyword evidence="3" id="KW-0805">Transcription regulation</keyword>
<dbReference type="InterPro" id="IPR001789">
    <property type="entry name" value="Sig_transdc_resp-reg_receiver"/>
</dbReference>
<dbReference type="CDD" id="cd17624">
    <property type="entry name" value="REC_OmpR_PmrA-like"/>
    <property type="match status" value="1"/>
</dbReference>
<feature type="domain" description="Response regulatory" evidence="8">
    <location>
        <begin position="2"/>
        <end position="116"/>
    </location>
</feature>
<dbReference type="Gene3D" id="3.40.50.2300">
    <property type="match status" value="1"/>
</dbReference>
<keyword evidence="1 6" id="KW-0597">Phosphoprotein</keyword>
<evidence type="ECO:0000256" key="5">
    <source>
        <dbReference type="ARBA" id="ARBA00023163"/>
    </source>
</evidence>
<organism evidence="10 11">
    <name type="scientific">Vibrio ziniensis</name>
    <dbReference type="NCBI Taxonomy" id="2711221"/>
    <lineage>
        <taxon>Bacteria</taxon>
        <taxon>Pseudomonadati</taxon>
        <taxon>Pseudomonadota</taxon>
        <taxon>Gammaproteobacteria</taxon>
        <taxon>Vibrionales</taxon>
        <taxon>Vibrionaceae</taxon>
        <taxon>Vibrio</taxon>
    </lineage>
</organism>
<dbReference type="AlphaFoldDB" id="A0A6G7CQC5"/>
<dbReference type="Pfam" id="PF00486">
    <property type="entry name" value="Trans_reg_C"/>
    <property type="match status" value="1"/>
</dbReference>
<dbReference type="Pfam" id="PF00072">
    <property type="entry name" value="Response_reg"/>
    <property type="match status" value="1"/>
</dbReference>
<dbReference type="EMBL" id="CP049332">
    <property type="protein sequence ID" value="QIH44284.1"/>
    <property type="molecule type" value="Genomic_DNA"/>
</dbReference>
<dbReference type="InterPro" id="IPR039420">
    <property type="entry name" value="WalR-like"/>
</dbReference>
<evidence type="ECO:0000256" key="4">
    <source>
        <dbReference type="ARBA" id="ARBA00023125"/>
    </source>
</evidence>
<evidence type="ECO:0000256" key="6">
    <source>
        <dbReference type="PROSITE-ProRule" id="PRU00169"/>
    </source>
</evidence>
<gene>
    <name evidence="10" type="ORF">G5S32_20260</name>
</gene>
<dbReference type="SUPFAM" id="SSF52172">
    <property type="entry name" value="CheY-like"/>
    <property type="match status" value="1"/>
</dbReference>
<dbReference type="GO" id="GO:0006355">
    <property type="term" value="P:regulation of DNA-templated transcription"/>
    <property type="evidence" value="ECO:0007669"/>
    <property type="project" value="InterPro"/>
</dbReference>
<evidence type="ECO:0000313" key="10">
    <source>
        <dbReference type="EMBL" id="QIH44284.1"/>
    </source>
</evidence>
<accession>A0A6G7CQC5</accession>